<dbReference type="Proteomes" id="UP000254134">
    <property type="component" value="Unassembled WGS sequence"/>
</dbReference>
<feature type="transmembrane region" description="Helical" evidence="5">
    <location>
        <begin position="455"/>
        <end position="472"/>
    </location>
</feature>
<reference evidence="7 8" key="1">
    <citation type="submission" date="2018-07" db="EMBL/GenBank/DDBJ databases">
        <title>High-quality-draft genome sequence of Gaiella occulta.</title>
        <authorList>
            <person name="Severino R."/>
            <person name="Froufe H.J.C."/>
            <person name="Rainey F.A."/>
            <person name="Barroso C."/>
            <person name="Albuquerque L."/>
            <person name="Lobo-Da-Cunha A."/>
            <person name="Da Costa M.S."/>
            <person name="Egas C."/>
        </authorList>
    </citation>
    <scope>NUCLEOTIDE SEQUENCE [LARGE SCALE GENOMIC DNA]</scope>
    <source>
        <strain evidence="7 8">F2-233</strain>
    </source>
</reference>
<comment type="subcellular location">
    <subcellularLocation>
        <location evidence="1">Membrane</location>
        <topology evidence="1">Multi-pass membrane protein</topology>
    </subcellularLocation>
</comment>
<keyword evidence="8" id="KW-1185">Reference proteome</keyword>
<dbReference type="EMBL" id="QQZY01000003">
    <property type="protein sequence ID" value="RDI74861.1"/>
    <property type="molecule type" value="Genomic_DNA"/>
</dbReference>
<feature type="transmembrane region" description="Helical" evidence="5">
    <location>
        <begin position="403"/>
        <end position="424"/>
    </location>
</feature>
<keyword evidence="2 5" id="KW-0812">Transmembrane</keyword>
<feature type="transmembrane region" description="Helical" evidence="5">
    <location>
        <begin position="119"/>
        <end position="141"/>
    </location>
</feature>
<name>A0A7M2YXJ5_9ACTN</name>
<feature type="transmembrane region" description="Helical" evidence="5">
    <location>
        <begin position="484"/>
        <end position="503"/>
    </location>
</feature>
<dbReference type="GO" id="GO:0016020">
    <property type="term" value="C:membrane"/>
    <property type="evidence" value="ECO:0007669"/>
    <property type="project" value="UniProtKB-SubCell"/>
</dbReference>
<keyword evidence="7" id="KW-0436">Ligase</keyword>
<dbReference type="RefSeq" id="WP_114796142.1">
    <property type="nucleotide sequence ID" value="NZ_QQZY01000003.1"/>
</dbReference>
<reference evidence="8" key="2">
    <citation type="journal article" date="2019" name="MicrobiologyOpen">
        <title>High-quality draft genome sequence of Gaiella occulta isolated from a 150 meter deep mineral water borehole and comparison with the genome sequences of other deep-branching lineages of the phylum Actinobacteria.</title>
        <authorList>
            <person name="Severino R."/>
            <person name="Froufe H.J.C."/>
            <person name="Barroso C."/>
            <person name="Albuquerque L."/>
            <person name="Lobo-da-Cunha A."/>
            <person name="da Costa M.S."/>
            <person name="Egas C."/>
        </authorList>
    </citation>
    <scope>NUCLEOTIDE SEQUENCE [LARGE SCALE GENOMIC DNA]</scope>
    <source>
        <strain evidence="8">F2-233</strain>
    </source>
</reference>
<feature type="domain" description="O-antigen ligase-related" evidence="6">
    <location>
        <begin position="272"/>
        <end position="410"/>
    </location>
</feature>
<gene>
    <name evidence="7" type="ORF">Gocc_1750</name>
</gene>
<dbReference type="Pfam" id="PF04932">
    <property type="entry name" value="Wzy_C"/>
    <property type="match status" value="1"/>
</dbReference>
<feature type="transmembrane region" description="Helical" evidence="5">
    <location>
        <begin position="153"/>
        <end position="173"/>
    </location>
</feature>
<evidence type="ECO:0000256" key="4">
    <source>
        <dbReference type="ARBA" id="ARBA00023136"/>
    </source>
</evidence>
<evidence type="ECO:0000256" key="5">
    <source>
        <dbReference type="SAM" id="Phobius"/>
    </source>
</evidence>
<accession>A0A7M2YXJ5</accession>
<feature type="transmembrane region" description="Helical" evidence="5">
    <location>
        <begin position="61"/>
        <end position="84"/>
    </location>
</feature>
<dbReference type="AlphaFoldDB" id="A0A7M2YXJ5"/>
<feature type="transmembrane region" description="Helical" evidence="5">
    <location>
        <begin position="31"/>
        <end position="54"/>
    </location>
</feature>
<dbReference type="InterPro" id="IPR011990">
    <property type="entry name" value="TPR-like_helical_dom_sf"/>
</dbReference>
<dbReference type="InterPro" id="IPR007016">
    <property type="entry name" value="O-antigen_ligase-rel_domated"/>
</dbReference>
<dbReference type="InterPro" id="IPR051533">
    <property type="entry name" value="WaaL-like"/>
</dbReference>
<feature type="transmembrane region" description="Helical" evidence="5">
    <location>
        <begin position="180"/>
        <end position="197"/>
    </location>
</feature>
<dbReference type="SUPFAM" id="SSF48452">
    <property type="entry name" value="TPR-like"/>
    <property type="match status" value="1"/>
</dbReference>
<feature type="transmembrane region" description="Helical" evidence="5">
    <location>
        <begin position="90"/>
        <end position="112"/>
    </location>
</feature>
<dbReference type="Gene3D" id="1.25.40.10">
    <property type="entry name" value="Tetratricopeptide repeat domain"/>
    <property type="match status" value="1"/>
</dbReference>
<comment type="caution">
    <text evidence="7">The sequence shown here is derived from an EMBL/GenBank/DDBJ whole genome shotgun (WGS) entry which is preliminary data.</text>
</comment>
<keyword evidence="3 5" id="KW-1133">Transmembrane helix</keyword>
<sequence>MRIERRQAAAAGIGSGTALLVVTGLNFSGGYYALAAGIIGAVVVIAATGALVLGDRPSFPALLVAVALLVLGAWSALSVAWGGIPDTSWRFLGLTLTAAAALILGSSLGAHAGAIVRGVLGGIALHALIVLVTVGSGSAAADWFQVRQLEGPVGYHNGEGTICALGVPLALWVAASRSRWARAAGAAAAVLFLAVTLLTQSRGSMAAIALAAVVQVAVTRRARLAALAVALGLAAVALFSALQAVDRALVDGRPLDDPAFSRYVALAFGLAAVLAVLSLPAFPPVRLRRRTALTLMGAGGALAAVAVAVLAVLLLSRVDNLRDRLTAEPNSTLQVAGGDTRLSSLSPTGRVELWKVAARMTREKPLTGSGTGSFPRRWSLERSNKDFYVLQPHSLELETLSELGLIGFGALAAVIAGVAWCALAGVRRDRAIGACVAAALAAFFLVVSVDWIHVFAGLTVPALLIAGAVSGFRPARLPSTPRTLGYTVAMLLALAILAGPAMAQRELEKARAQAASSPDRAWTTAATARSWNRWSPDVVRFQGLLAEQAGRFRLAARLYHRAAELDLQPWTNTFREARALRRAGLVAQARAACRRSIASNPLEPELRRGTCEDAG</sequence>
<dbReference type="PANTHER" id="PTHR37422">
    <property type="entry name" value="TEICHURONIC ACID BIOSYNTHESIS PROTEIN TUAE"/>
    <property type="match status" value="1"/>
</dbReference>
<proteinExistence type="predicted"/>
<feature type="transmembrane region" description="Helical" evidence="5">
    <location>
        <begin position="294"/>
        <end position="315"/>
    </location>
</feature>
<evidence type="ECO:0000256" key="2">
    <source>
        <dbReference type="ARBA" id="ARBA00022692"/>
    </source>
</evidence>
<evidence type="ECO:0000259" key="6">
    <source>
        <dbReference type="Pfam" id="PF04932"/>
    </source>
</evidence>
<evidence type="ECO:0000313" key="8">
    <source>
        <dbReference type="Proteomes" id="UP000254134"/>
    </source>
</evidence>
<evidence type="ECO:0000256" key="1">
    <source>
        <dbReference type="ARBA" id="ARBA00004141"/>
    </source>
</evidence>
<feature type="transmembrane region" description="Helical" evidence="5">
    <location>
        <begin position="431"/>
        <end position="449"/>
    </location>
</feature>
<keyword evidence="4 5" id="KW-0472">Membrane</keyword>
<dbReference type="GO" id="GO:0016874">
    <property type="term" value="F:ligase activity"/>
    <property type="evidence" value="ECO:0007669"/>
    <property type="project" value="UniProtKB-KW"/>
</dbReference>
<evidence type="ECO:0000313" key="7">
    <source>
        <dbReference type="EMBL" id="RDI74861.1"/>
    </source>
</evidence>
<protein>
    <submittedName>
        <fullName evidence="7">O-Antigen ligase</fullName>
    </submittedName>
</protein>
<feature type="transmembrane region" description="Helical" evidence="5">
    <location>
        <begin position="263"/>
        <end position="282"/>
    </location>
</feature>
<dbReference type="PANTHER" id="PTHR37422:SF13">
    <property type="entry name" value="LIPOPOLYSACCHARIDE BIOSYNTHESIS PROTEIN PA4999-RELATED"/>
    <property type="match status" value="1"/>
</dbReference>
<evidence type="ECO:0000256" key="3">
    <source>
        <dbReference type="ARBA" id="ARBA00022989"/>
    </source>
</evidence>
<organism evidence="7 8">
    <name type="scientific">Gaiella occulta</name>
    <dbReference type="NCBI Taxonomy" id="1002870"/>
    <lineage>
        <taxon>Bacteria</taxon>
        <taxon>Bacillati</taxon>
        <taxon>Actinomycetota</taxon>
        <taxon>Thermoleophilia</taxon>
        <taxon>Gaiellales</taxon>
        <taxon>Gaiellaceae</taxon>
        <taxon>Gaiella</taxon>
    </lineage>
</organism>
<feature type="transmembrane region" description="Helical" evidence="5">
    <location>
        <begin position="224"/>
        <end position="243"/>
    </location>
</feature>